<dbReference type="CDD" id="cd03024">
    <property type="entry name" value="DsbA_FrnE"/>
    <property type="match status" value="1"/>
</dbReference>
<feature type="domain" description="DSBA-like thioredoxin" evidence="2">
    <location>
        <begin position="81"/>
        <end position="285"/>
    </location>
</feature>
<dbReference type="SUPFAM" id="SSF52833">
    <property type="entry name" value="Thioredoxin-like"/>
    <property type="match status" value="1"/>
</dbReference>
<feature type="region of interest" description="Disordered" evidence="1">
    <location>
        <begin position="292"/>
        <end position="315"/>
    </location>
</feature>
<organism evidence="3 4">
    <name type="scientific">Lujinxingia sediminis</name>
    <dbReference type="NCBI Taxonomy" id="2480984"/>
    <lineage>
        <taxon>Bacteria</taxon>
        <taxon>Deltaproteobacteria</taxon>
        <taxon>Bradymonadales</taxon>
        <taxon>Lujinxingiaceae</taxon>
        <taxon>Lujinxingia</taxon>
    </lineage>
</organism>
<feature type="region of interest" description="Disordered" evidence="1">
    <location>
        <begin position="1"/>
        <end position="55"/>
    </location>
</feature>
<dbReference type="Pfam" id="PF01323">
    <property type="entry name" value="DSBA"/>
    <property type="match status" value="1"/>
</dbReference>
<reference evidence="3 4" key="1">
    <citation type="submission" date="2019-01" db="EMBL/GenBank/DDBJ databases">
        <title>Lujinxingia litoralis gen. nov., sp. nov. and Lujinxingia sediminis gen. nov., sp. nov., new members in the order Bradymonadales, isolated from coastal sediment.</title>
        <authorList>
            <person name="Li C.-M."/>
        </authorList>
    </citation>
    <scope>NUCLEOTIDE SEQUENCE [LARGE SCALE GENOMIC DNA]</scope>
    <source>
        <strain evidence="3 4">SEH01</strain>
    </source>
</reference>
<protein>
    <submittedName>
        <fullName evidence="3">DsbA family oxidoreductase</fullName>
    </submittedName>
</protein>
<feature type="compositionally biased region" description="Polar residues" evidence="1">
    <location>
        <begin position="8"/>
        <end position="21"/>
    </location>
</feature>
<gene>
    <name evidence="3" type="ORF">EA187_03895</name>
</gene>
<dbReference type="EMBL" id="SADD01000001">
    <property type="protein sequence ID" value="RVU48582.1"/>
    <property type="molecule type" value="Genomic_DNA"/>
</dbReference>
<dbReference type="Gene3D" id="3.40.30.10">
    <property type="entry name" value="Glutaredoxin"/>
    <property type="match status" value="1"/>
</dbReference>
<dbReference type="InterPro" id="IPR036249">
    <property type="entry name" value="Thioredoxin-like_sf"/>
</dbReference>
<accession>A0ABY0CXG5</accession>
<evidence type="ECO:0000256" key="1">
    <source>
        <dbReference type="SAM" id="MobiDB-lite"/>
    </source>
</evidence>
<proteinExistence type="predicted"/>
<dbReference type="PANTHER" id="PTHR13887:SF41">
    <property type="entry name" value="THIOREDOXIN SUPERFAMILY PROTEIN"/>
    <property type="match status" value="1"/>
</dbReference>
<keyword evidence="4" id="KW-1185">Reference proteome</keyword>
<dbReference type="InterPro" id="IPR001853">
    <property type="entry name" value="DSBA-like_thioredoxin_dom"/>
</dbReference>
<evidence type="ECO:0000313" key="4">
    <source>
        <dbReference type="Proteomes" id="UP000282926"/>
    </source>
</evidence>
<feature type="compositionally biased region" description="Polar residues" evidence="1">
    <location>
        <begin position="46"/>
        <end position="55"/>
    </location>
</feature>
<name>A0ABY0CXG5_9DELT</name>
<dbReference type="Proteomes" id="UP000282926">
    <property type="component" value="Unassembled WGS sequence"/>
</dbReference>
<comment type="caution">
    <text evidence="3">The sequence shown here is derived from an EMBL/GenBank/DDBJ whole genome shotgun (WGS) entry which is preliminary data.</text>
</comment>
<evidence type="ECO:0000313" key="3">
    <source>
        <dbReference type="EMBL" id="RVU48582.1"/>
    </source>
</evidence>
<evidence type="ECO:0000259" key="2">
    <source>
        <dbReference type="Pfam" id="PF01323"/>
    </source>
</evidence>
<sequence>MSPAAACSQRSPTGPSTTIATPATCAPSKNSPKPKPWPPRAPSASTPGESAANKTNFAPAKAPAANTGIAKPHTPENPMLIEIWSDVVCPWCYIGKRRFESALSDFRIAHPEVEVEIAWRSFELDPNAPPQRTEPMAEHLAKKYGMSVARAREIQTQVSDAARDEGLTFHLDTAKSGNTFNAHRLIHAAQKAGLGDVMKERLLKAYFTEGKAIGDPQEILALAEEVGLERGEAERALNDDATSRAVREDQALAGELGIRGVPFFVIDRRLGISGAQPPATFLQVLEDALHHHPGDTPATTEDDATCTDEGCAVES</sequence>
<dbReference type="PANTHER" id="PTHR13887">
    <property type="entry name" value="GLUTATHIONE S-TRANSFERASE KAPPA"/>
    <property type="match status" value="1"/>
</dbReference>